<dbReference type="Pfam" id="PF00069">
    <property type="entry name" value="Pkinase"/>
    <property type="match status" value="1"/>
</dbReference>
<evidence type="ECO:0000256" key="10">
    <source>
        <dbReference type="PROSITE-ProRule" id="PRU10141"/>
    </source>
</evidence>
<evidence type="ECO:0000256" key="2">
    <source>
        <dbReference type="ARBA" id="ARBA00012406"/>
    </source>
</evidence>
<dbReference type="InterPro" id="IPR001660">
    <property type="entry name" value="SAM"/>
</dbReference>
<feature type="region of interest" description="Disordered" evidence="11">
    <location>
        <begin position="1036"/>
        <end position="1102"/>
    </location>
</feature>
<dbReference type="EMBL" id="SDIL01000003">
    <property type="protein sequence ID" value="RXK42228.1"/>
    <property type="molecule type" value="Genomic_DNA"/>
</dbReference>
<dbReference type="InterPro" id="IPR029458">
    <property type="entry name" value="Ras-bd_By2"/>
</dbReference>
<dbReference type="FunFam" id="3.30.200.20:FF:000387">
    <property type="entry name" value="Serine/threonine-protein kinase STE11"/>
    <property type="match status" value="1"/>
</dbReference>
<keyword evidence="5 10" id="KW-0547">Nucleotide-binding</keyword>
<feature type="compositionally biased region" description="Polar residues" evidence="11">
    <location>
        <begin position="869"/>
        <end position="883"/>
    </location>
</feature>
<dbReference type="PROSITE" id="PS00108">
    <property type="entry name" value="PROTEIN_KINASE_ST"/>
    <property type="match status" value="1"/>
</dbReference>
<protein>
    <recommendedName>
        <fullName evidence="2">mitogen-activated protein kinase kinase kinase</fullName>
        <ecNumber evidence="2">2.7.11.25</ecNumber>
    </recommendedName>
</protein>
<dbReference type="SUPFAM" id="SSF47769">
    <property type="entry name" value="SAM/Pointed domain"/>
    <property type="match status" value="1"/>
</dbReference>
<evidence type="ECO:0000313" key="15">
    <source>
        <dbReference type="Proteomes" id="UP000289152"/>
    </source>
</evidence>
<evidence type="ECO:0000259" key="12">
    <source>
        <dbReference type="PROSITE" id="PS50011"/>
    </source>
</evidence>
<accession>A0A4Q1BVT1</accession>
<keyword evidence="3" id="KW-0723">Serine/threonine-protein kinase</keyword>
<dbReference type="InterPro" id="IPR008271">
    <property type="entry name" value="Ser/Thr_kinase_AS"/>
</dbReference>
<feature type="compositionally biased region" description="Polar residues" evidence="11">
    <location>
        <begin position="434"/>
        <end position="445"/>
    </location>
</feature>
<keyword evidence="15" id="KW-1185">Reference proteome</keyword>
<evidence type="ECO:0000256" key="8">
    <source>
        <dbReference type="ARBA" id="ARBA00047559"/>
    </source>
</evidence>
<dbReference type="GO" id="GO:0004709">
    <property type="term" value="F:MAP kinase kinase kinase activity"/>
    <property type="evidence" value="ECO:0007669"/>
    <property type="project" value="UniProtKB-EC"/>
</dbReference>
<dbReference type="Gene3D" id="3.10.20.90">
    <property type="entry name" value="Phosphatidylinositol 3-kinase Catalytic Subunit, Chain A, domain 1"/>
    <property type="match status" value="1"/>
</dbReference>
<feature type="compositionally biased region" description="Low complexity" evidence="11">
    <location>
        <begin position="248"/>
        <end position="286"/>
    </location>
</feature>
<proteinExistence type="inferred from homology"/>
<comment type="catalytic activity">
    <reaction evidence="8">
        <text>L-threonyl-[protein] + ATP = O-phospho-L-threonyl-[protein] + ADP + H(+)</text>
        <dbReference type="Rhea" id="RHEA:46608"/>
        <dbReference type="Rhea" id="RHEA-COMP:11060"/>
        <dbReference type="Rhea" id="RHEA-COMP:11605"/>
        <dbReference type="ChEBI" id="CHEBI:15378"/>
        <dbReference type="ChEBI" id="CHEBI:30013"/>
        <dbReference type="ChEBI" id="CHEBI:30616"/>
        <dbReference type="ChEBI" id="CHEBI:61977"/>
        <dbReference type="ChEBI" id="CHEBI:456216"/>
        <dbReference type="EC" id="2.7.11.25"/>
    </reaction>
</comment>
<feature type="compositionally biased region" description="Low complexity" evidence="11">
    <location>
        <begin position="348"/>
        <end position="369"/>
    </location>
</feature>
<evidence type="ECO:0000256" key="11">
    <source>
        <dbReference type="SAM" id="MobiDB-lite"/>
    </source>
</evidence>
<dbReference type="EC" id="2.7.11.25" evidence="2"/>
<dbReference type="InterPro" id="IPR013761">
    <property type="entry name" value="SAM/pointed_sf"/>
</dbReference>
<dbReference type="SMART" id="SM00454">
    <property type="entry name" value="SAM"/>
    <property type="match status" value="1"/>
</dbReference>
<feature type="compositionally biased region" description="Polar residues" evidence="11">
    <location>
        <begin position="370"/>
        <end position="384"/>
    </location>
</feature>
<evidence type="ECO:0000256" key="1">
    <source>
        <dbReference type="ARBA" id="ARBA00006529"/>
    </source>
</evidence>
<dbReference type="VEuPathDB" id="FungiDB:TREMEDRAFT_32039"/>
<evidence type="ECO:0000256" key="9">
    <source>
        <dbReference type="ARBA" id="ARBA00048329"/>
    </source>
</evidence>
<dbReference type="PANTHER" id="PTHR11584:SF369">
    <property type="entry name" value="MITOGEN-ACTIVATED PROTEIN KINASE KINASE KINASE 19-RELATED"/>
    <property type="match status" value="1"/>
</dbReference>
<feature type="region of interest" description="Disordered" evidence="11">
    <location>
        <begin position="206"/>
        <end position="502"/>
    </location>
</feature>
<comment type="caution">
    <text evidence="14">The sequence shown here is derived from an EMBL/GenBank/DDBJ whole genome shotgun (WGS) entry which is preliminary data.</text>
</comment>
<evidence type="ECO:0000313" key="14">
    <source>
        <dbReference type="EMBL" id="RXK42228.1"/>
    </source>
</evidence>
<dbReference type="OrthoDB" id="266718at2759"/>
<dbReference type="CDD" id="cd09534">
    <property type="entry name" value="SAM_Ste11_fungal"/>
    <property type="match status" value="1"/>
</dbReference>
<dbReference type="InParanoid" id="A0A4Q1BVT1"/>
<feature type="compositionally biased region" description="Low complexity" evidence="11">
    <location>
        <begin position="984"/>
        <end position="994"/>
    </location>
</feature>
<feature type="compositionally biased region" description="Polar residues" evidence="11">
    <location>
        <begin position="288"/>
        <end position="312"/>
    </location>
</feature>
<dbReference type="PROSITE" id="PS50105">
    <property type="entry name" value="SAM_DOMAIN"/>
    <property type="match status" value="1"/>
</dbReference>
<feature type="compositionally biased region" description="Polar residues" evidence="11">
    <location>
        <begin position="481"/>
        <end position="502"/>
    </location>
</feature>
<dbReference type="Gene3D" id="1.10.150.50">
    <property type="entry name" value="Transcription Factor, Ets-1"/>
    <property type="match status" value="1"/>
</dbReference>
<comment type="catalytic activity">
    <reaction evidence="9">
        <text>L-seryl-[protein] + ATP = O-phospho-L-seryl-[protein] + ADP + H(+)</text>
        <dbReference type="Rhea" id="RHEA:17989"/>
        <dbReference type="Rhea" id="RHEA-COMP:9863"/>
        <dbReference type="Rhea" id="RHEA-COMP:11604"/>
        <dbReference type="ChEBI" id="CHEBI:15378"/>
        <dbReference type="ChEBI" id="CHEBI:29999"/>
        <dbReference type="ChEBI" id="CHEBI:30616"/>
        <dbReference type="ChEBI" id="CHEBI:83421"/>
        <dbReference type="ChEBI" id="CHEBI:456216"/>
        <dbReference type="EC" id="2.7.11.25"/>
    </reaction>
</comment>
<keyword evidence="7 10" id="KW-0067">ATP-binding</keyword>
<evidence type="ECO:0000256" key="3">
    <source>
        <dbReference type="ARBA" id="ARBA00022527"/>
    </source>
</evidence>
<dbReference type="Pfam" id="PF14847">
    <property type="entry name" value="Ras_bdg_2"/>
    <property type="match status" value="1"/>
</dbReference>
<dbReference type="InterPro" id="IPR017441">
    <property type="entry name" value="Protein_kinase_ATP_BS"/>
</dbReference>
<feature type="region of interest" description="Disordered" evidence="11">
    <location>
        <begin position="801"/>
        <end position="994"/>
    </location>
</feature>
<feature type="compositionally biased region" description="Polar residues" evidence="11">
    <location>
        <begin position="812"/>
        <end position="824"/>
    </location>
</feature>
<keyword evidence="4" id="KW-0808">Transferase</keyword>
<evidence type="ECO:0000256" key="7">
    <source>
        <dbReference type="ARBA" id="ARBA00022840"/>
    </source>
</evidence>
<evidence type="ECO:0000256" key="5">
    <source>
        <dbReference type="ARBA" id="ARBA00022741"/>
    </source>
</evidence>
<evidence type="ECO:0000256" key="6">
    <source>
        <dbReference type="ARBA" id="ARBA00022777"/>
    </source>
</evidence>
<dbReference type="SUPFAM" id="SSF56112">
    <property type="entry name" value="Protein kinase-like (PK-like)"/>
    <property type="match status" value="1"/>
</dbReference>
<dbReference type="Gene3D" id="3.30.200.20">
    <property type="entry name" value="Phosphorylase Kinase, domain 1"/>
    <property type="match status" value="1"/>
</dbReference>
<organism evidence="14 15">
    <name type="scientific">Tremella mesenterica</name>
    <name type="common">Jelly fungus</name>
    <dbReference type="NCBI Taxonomy" id="5217"/>
    <lineage>
        <taxon>Eukaryota</taxon>
        <taxon>Fungi</taxon>
        <taxon>Dikarya</taxon>
        <taxon>Basidiomycota</taxon>
        <taxon>Agaricomycotina</taxon>
        <taxon>Tremellomycetes</taxon>
        <taxon>Tremellales</taxon>
        <taxon>Tremellaceae</taxon>
        <taxon>Tremella</taxon>
    </lineage>
</organism>
<dbReference type="SMART" id="SM01304">
    <property type="entry name" value="Ras_bdg_2"/>
    <property type="match status" value="1"/>
</dbReference>
<feature type="compositionally biased region" description="Low complexity" evidence="11">
    <location>
        <begin position="518"/>
        <end position="527"/>
    </location>
</feature>
<evidence type="ECO:0000256" key="4">
    <source>
        <dbReference type="ARBA" id="ARBA00022679"/>
    </source>
</evidence>
<feature type="domain" description="SAM" evidence="13">
    <location>
        <begin position="93"/>
        <end position="156"/>
    </location>
</feature>
<feature type="domain" description="Protein kinase" evidence="12">
    <location>
        <begin position="1112"/>
        <end position="1377"/>
    </location>
</feature>
<sequence>MTTSLRPNITHSPTSSASSQTTTPTSPHFAHHPSTVPRTHNTPSSHPYSSSTYSLDRTTSSPNGIPIHHPRAPTPPLFTPPPHLPLPQYLKQWGDNEISQFLLIYRCSHYADQFKRNDITGDVLLDLDMITLKELGVAKVGERVKLLAGIKDLRKRVALAKATPISSPSIGSSMSNSHRVELRLNGQPTPPLENDFESERSIRERGNRRLHSNRPAPLDLQPHSSKTLPLAYQGNPPSATHSLKSLASTSNIPSSSSSTTTATPRPIPSIQRPSVSSQSSSSTVTPATFPNSNPSQSGSVPPPARSNTSNLNLRAPPPREGQGRRSPSPVGDLNAANYAERSLPPAPTQQQPSHSSSSTQLNSTGFSSSLNQSSAAEYASSITLQRHVDRDTGRSTPTSNWEHGLPKGPSPANRTITPAVAARAIDPVHRKTPSVDTNASGTKKQISPVKPKFGMLPRPGAVHPFAARREDDTRASPSPPQQSQKAYQAQGSDTGSVSGSSFQRRVLPSVAAKRAAAESGSSASGSGSLAGGQGGPLSLEDLRKQLVKFTNAEDGTTRTVNVSSCQSGVDVLERVLKKFGKWGAATHVTTDTESEDEGGNFEVDGWGVYTDEDWEENAKPLSEHALLQVCRLHRDGSAIRERGLVLRRTRKLQNRKNMESLLGEAPPLSPTSPTYYATNSGRLAFSEDPLATPVKGGSKKMNRASTVSVMSGLGVPISEIPPSPTTARSPSSGSFLSSKGRKMYNFFGHRPPSELISTHLLDYFPHTKKRDLEKTVRHSMLRMSLGPGGLPRNSIIASDVRKSLDMPPLPSKRSSIVSDKSALSSRIPPDEIRASPPRRTGRPGSKSVTIASPPPAATIPEESEPPSSLSQDTTPFVPQNSSHSHLKVQPAEPVNSGAPILPLPRMSVSDDDGQISRPSIDGEDPVSDDRRSDASSIKSSRGKHGIQNQPPFLPPFEPSSESLSDSLQAFSPRGLTARPKSIMLSRRNSAASTRSRLSILDQFRQPERDRSETASLLTLDEITAEVENRRASMRVFDEDVSSSEEEVVEEELEEAFAEEEEDEEGQDEDEEEEISDELEEEEEEEEAVEAEEEDKDHGKAYTSKGAKRSIKWIKGALIGAGSFGSVYLGMDAHSGLLMAVKQVELPTGGGRNEERKQSMVTALQREIVLLKELQHDNIVQYLDSSHDDDFLNIFLEYVPGGSVAALLNNYGAFEEALVRNFCRQILLGLNYLHQRGIIHRDIKGANILVDNKGGIKISDFGISKKAEDNLMSTMRGGNRASLQGSVFWMAPEVVKQTKHTTKADIWSVGCLVVEMLTGTHPWAELTQMQAIFRIGTSARPTTPSDVSPDAQDLLRQTFEIDHKSRPTAQQLLDHPFLLPIGQNSPKGTINPERAKASMDAAAKAMQVGMQSMGQMFGK</sequence>
<dbReference type="InterPro" id="IPR011009">
    <property type="entry name" value="Kinase-like_dom_sf"/>
</dbReference>
<dbReference type="PROSITE" id="PS50011">
    <property type="entry name" value="PROTEIN_KINASE_DOM"/>
    <property type="match status" value="1"/>
</dbReference>
<dbReference type="Gene3D" id="1.10.510.10">
    <property type="entry name" value="Transferase(Phosphotransferase) domain 1"/>
    <property type="match status" value="1"/>
</dbReference>
<comment type="similarity">
    <text evidence="1">Belongs to the protein kinase superfamily. STE Ser/Thr protein kinase family. MAP kinase kinase kinase subfamily.</text>
</comment>
<dbReference type="Pfam" id="PF00536">
    <property type="entry name" value="SAM_1"/>
    <property type="match status" value="1"/>
</dbReference>
<dbReference type="PANTHER" id="PTHR11584">
    <property type="entry name" value="SERINE/THREONINE PROTEIN KINASE"/>
    <property type="match status" value="1"/>
</dbReference>
<dbReference type="InterPro" id="IPR000719">
    <property type="entry name" value="Prot_kinase_dom"/>
</dbReference>
<gene>
    <name evidence="14" type="ORF">M231_00586</name>
</gene>
<feature type="binding site" evidence="10">
    <location>
        <position position="1141"/>
    </location>
    <ligand>
        <name>ATP</name>
        <dbReference type="ChEBI" id="CHEBI:30616"/>
    </ligand>
</feature>
<keyword evidence="6 14" id="KW-0418">Kinase</keyword>
<name>A0A4Q1BVT1_TREME</name>
<feature type="region of interest" description="Disordered" evidence="11">
    <location>
        <begin position="518"/>
        <end position="537"/>
    </location>
</feature>
<dbReference type="FunFam" id="1.10.510.10:FF:000334">
    <property type="entry name" value="Serine/threonine-protein kinase STE11"/>
    <property type="match status" value="1"/>
</dbReference>
<dbReference type="STRING" id="5217.A0A4Q1BVT1"/>
<dbReference type="GO" id="GO:0005524">
    <property type="term" value="F:ATP binding"/>
    <property type="evidence" value="ECO:0007669"/>
    <property type="project" value="UniProtKB-UniRule"/>
</dbReference>
<feature type="region of interest" description="Disordered" evidence="11">
    <location>
        <begin position="1"/>
        <end position="80"/>
    </location>
</feature>
<dbReference type="Proteomes" id="UP000289152">
    <property type="component" value="Unassembled WGS sequence"/>
</dbReference>
<evidence type="ECO:0000259" key="13">
    <source>
        <dbReference type="PROSITE" id="PS50105"/>
    </source>
</evidence>
<feature type="compositionally biased region" description="Polar residues" evidence="11">
    <location>
        <begin position="235"/>
        <end position="247"/>
    </location>
</feature>
<feature type="compositionally biased region" description="Acidic residues" evidence="11">
    <location>
        <begin position="1038"/>
        <end position="1094"/>
    </location>
</feature>
<feature type="compositionally biased region" description="Low complexity" evidence="11">
    <location>
        <begin position="958"/>
        <end position="967"/>
    </location>
</feature>
<feature type="compositionally biased region" description="Low complexity" evidence="11">
    <location>
        <begin position="40"/>
        <end position="54"/>
    </location>
</feature>
<feature type="compositionally biased region" description="Low complexity" evidence="11">
    <location>
        <begin position="10"/>
        <end position="27"/>
    </location>
</feature>
<reference evidence="14 15" key="1">
    <citation type="submission" date="2016-06" db="EMBL/GenBank/DDBJ databases">
        <title>Evolution of pathogenesis and genome organization in the Tremellales.</title>
        <authorList>
            <person name="Cuomo C."/>
            <person name="Litvintseva A."/>
            <person name="Heitman J."/>
            <person name="Chen Y."/>
            <person name="Sun S."/>
            <person name="Springer D."/>
            <person name="Dromer F."/>
            <person name="Young S."/>
            <person name="Zeng Q."/>
            <person name="Chapman S."/>
            <person name="Gujja S."/>
            <person name="Saif S."/>
            <person name="Birren B."/>
        </authorList>
    </citation>
    <scope>NUCLEOTIDE SEQUENCE [LARGE SCALE GENOMIC DNA]</scope>
    <source>
        <strain evidence="14 15">ATCC 28783</strain>
    </source>
</reference>
<dbReference type="SMART" id="SM00220">
    <property type="entry name" value="S_TKc"/>
    <property type="match status" value="1"/>
</dbReference>
<dbReference type="PROSITE" id="PS00107">
    <property type="entry name" value="PROTEIN_KINASE_ATP"/>
    <property type="match status" value="1"/>
</dbReference>